<dbReference type="InterPro" id="IPR042112">
    <property type="entry name" value="P_AcTrfase_dom2"/>
</dbReference>
<dbReference type="NCBIfam" id="NF007233">
    <property type="entry name" value="PRK09653.1"/>
    <property type="match status" value="1"/>
</dbReference>
<evidence type="ECO:0000256" key="11">
    <source>
        <dbReference type="ARBA" id="ARBA00031108"/>
    </source>
</evidence>
<keyword evidence="16" id="KW-1185">Reference proteome</keyword>
<evidence type="ECO:0000256" key="9">
    <source>
        <dbReference type="ARBA" id="ARBA00022679"/>
    </source>
</evidence>
<evidence type="ECO:0000256" key="8">
    <source>
        <dbReference type="ARBA" id="ARBA00022490"/>
    </source>
</evidence>
<dbReference type="Pfam" id="PF01515">
    <property type="entry name" value="PTA_PTB"/>
    <property type="match status" value="1"/>
</dbReference>
<evidence type="ECO:0000256" key="10">
    <source>
        <dbReference type="ARBA" id="ARBA00023315"/>
    </source>
</evidence>
<comment type="function">
    <text evidence="12">Involved in acetate metabolism.</text>
</comment>
<dbReference type="InterPro" id="IPR042113">
    <property type="entry name" value="P_AcTrfase_dom1"/>
</dbReference>
<evidence type="ECO:0000256" key="3">
    <source>
        <dbReference type="ARBA" id="ARBA00008756"/>
    </source>
</evidence>
<comment type="similarity">
    <text evidence="4 12">In the N-terminal section; belongs to the CobB/CobQ family.</text>
</comment>
<evidence type="ECO:0000256" key="4">
    <source>
        <dbReference type="ARBA" id="ARBA00009786"/>
    </source>
</evidence>
<evidence type="ECO:0000313" key="16">
    <source>
        <dbReference type="Proteomes" id="UP001319080"/>
    </source>
</evidence>
<dbReference type="AlphaFoldDB" id="A0AAP2E2P7"/>
<evidence type="ECO:0000256" key="7">
    <source>
        <dbReference type="ARBA" id="ARBA00021528"/>
    </source>
</evidence>
<comment type="similarity">
    <text evidence="3 12">In the C-terminal section; belongs to the phosphate acetyltransferase and butyryltransferase family.</text>
</comment>
<dbReference type="CDD" id="cd03109">
    <property type="entry name" value="DTBS"/>
    <property type="match status" value="1"/>
</dbReference>
<dbReference type="Gene3D" id="3.40.50.300">
    <property type="entry name" value="P-loop containing nucleotide triphosphate hydrolases"/>
    <property type="match status" value="1"/>
</dbReference>
<evidence type="ECO:0000256" key="1">
    <source>
        <dbReference type="ARBA" id="ARBA00004496"/>
    </source>
</evidence>
<dbReference type="FunFam" id="3.40.50.10750:FF:000001">
    <property type="entry name" value="Phosphate acetyltransferase"/>
    <property type="match status" value="1"/>
</dbReference>
<evidence type="ECO:0000256" key="12">
    <source>
        <dbReference type="PIRNR" id="PIRNR006107"/>
    </source>
</evidence>
<dbReference type="RefSeq" id="WP_254087548.1">
    <property type="nucleotide sequence ID" value="NZ_JAHESE010000046.1"/>
</dbReference>
<dbReference type="NCBIfam" id="TIGR00651">
    <property type="entry name" value="pta"/>
    <property type="match status" value="1"/>
</dbReference>
<reference evidence="15 16" key="1">
    <citation type="submission" date="2021-05" db="EMBL/GenBank/DDBJ databases">
        <title>A Polyphasic approach of four new species of the genus Ohtaekwangia: Ohtaekwangia histidinii sp. nov., Ohtaekwangia cretensis sp. nov., Ohtaekwangia indiensis sp. nov., Ohtaekwangia reichenbachii sp. nov. from diverse environment.</title>
        <authorList>
            <person name="Octaviana S."/>
        </authorList>
    </citation>
    <scope>NUCLEOTIDE SEQUENCE [LARGE SCALE GENOMIC DNA]</scope>
    <source>
        <strain evidence="15 16">PWU5</strain>
    </source>
</reference>
<dbReference type="InterPro" id="IPR004614">
    <property type="entry name" value="P_AcTrfase"/>
</dbReference>
<dbReference type="Gene3D" id="3.40.1390.20">
    <property type="entry name" value="HprK N-terminal domain-like"/>
    <property type="match status" value="1"/>
</dbReference>
<evidence type="ECO:0000259" key="14">
    <source>
        <dbReference type="Pfam" id="PF07085"/>
    </source>
</evidence>
<dbReference type="PANTHER" id="PTHR43356:SF3">
    <property type="entry name" value="PHOSPHATE ACETYLTRANSFERASE"/>
    <property type="match status" value="1"/>
</dbReference>
<dbReference type="InterPro" id="IPR027417">
    <property type="entry name" value="P-loop_NTPase"/>
</dbReference>
<dbReference type="InterPro" id="IPR010766">
    <property type="entry name" value="DRTGG"/>
</dbReference>
<evidence type="ECO:0000256" key="2">
    <source>
        <dbReference type="ARBA" id="ARBA00004989"/>
    </source>
</evidence>
<gene>
    <name evidence="15" type="primary">pta</name>
    <name evidence="15" type="ORF">KK062_27300</name>
</gene>
<keyword evidence="10 12" id="KW-0012">Acyltransferase</keyword>
<dbReference type="SUPFAM" id="SSF53659">
    <property type="entry name" value="Isocitrate/Isopropylmalate dehydrogenase-like"/>
    <property type="match status" value="1"/>
</dbReference>
<keyword evidence="9 12" id="KW-0808">Transferase</keyword>
<dbReference type="Pfam" id="PF13500">
    <property type="entry name" value="AAA_26"/>
    <property type="match status" value="1"/>
</dbReference>
<comment type="pathway">
    <text evidence="2 12">Metabolic intermediate biosynthesis; acetyl-CoA biosynthesis; acetyl-CoA from acetate: step 2/2.</text>
</comment>
<proteinExistence type="inferred from homology"/>
<evidence type="ECO:0000313" key="15">
    <source>
        <dbReference type="EMBL" id="MBT1711980.1"/>
    </source>
</evidence>
<dbReference type="SUPFAM" id="SSF75138">
    <property type="entry name" value="HprK N-terminal domain-like"/>
    <property type="match status" value="1"/>
</dbReference>
<dbReference type="Pfam" id="PF07085">
    <property type="entry name" value="DRTGG"/>
    <property type="match status" value="1"/>
</dbReference>
<dbReference type="GO" id="GO:0005737">
    <property type="term" value="C:cytoplasm"/>
    <property type="evidence" value="ECO:0007669"/>
    <property type="project" value="UniProtKB-SubCell"/>
</dbReference>
<dbReference type="InterPro" id="IPR028979">
    <property type="entry name" value="Ser_kin/Pase_Hpr-like_N_sf"/>
</dbReference>
<feature type="domain" description="Phosphate acetyl/butaryl transferase" evidence="13">
    <location>
        <begin position="372"/>
        <end position="691"/>
    </location>
</feature>
<protein>
    <recommendedName>
        <fullName evidence="7 12">Phosphate acetyltransferase</fullName>
        <ecNumber evidence="6 12">2.3.1.8</ecNumber>
    </recommendedName>
    <alternativeName>
        <fullName evidence="11 12">Phosphotransacetylase</fullName>
    </alternativeName>
</protein>
<evidence type="ECO:0000259" key="13">
    <source>
        <dbReference type="Pfam" id="PF01515"/>
    </source>
</evidence>
<dbReference type="PIRSF" id="PIRSF006107">
    <property type="entry name" value="PhpActrans_proteobac"/>
    <property type="match status" value="1"/>
</dbReference>
<comment type="subcellular location">
    <subcellularLocation>
        <location evidence="1 12">Cytoplasm</location>
    </subcellularLocation>
</comment>
<dbReference type="GO" id="GO:0008959">
    <property type="term" value="F:phosphate acetyltransferase activity"/>
    <property type="evidence" value="ECO:0007669"/>
    <property type="project" value="UniProtKB-EC"/>
</dbReference>
<accession>A0AAP2E2P7</accession>
<dbReference type="Gene3D" id="3.40.50.10750">
    <property type="entry name" value="Isocitrate/Isopropylmalate dehydrogenase-like"/>
    <property type="match status" value="1"/>
</dbReference>
<sequence>MNKTIFIASAEPYTGKSVIALGLINMLLARTNKIGYFKPIIRQTPPGEKEVHIETILNHFSLPIEYADTHAFSGQEVLRRLESEGMGEIINTIITKYKKLEEAYDFTVIEGTDFLGEGLAFEFEINVSVAKNLGAPVLIVVSGERRTTAQVVTAALNVLRNFESRELQVIGMLVNRVQPEQVDDVRELLRLQLPTDMMLAVIPWDKSLQSPTLREIKDALDARVLFGEELLSNQADNFVTGAMMLPGFLSHIKDNVLIVTPGDRGDIVIGALQANLSSTYPKVAGIVLTAGIEPDEPVIRLLQGLQTVVPIISVLKGTFETTTIIGNIHSRITADNKQKITLAIDTFEKYVDWKALDDKLYTFEPEGITPHMFQYQLVRSAKSQKKHIVLPEGNEDRILKAAARLIKQDVVDLTLLGDPVEITASIRRLGLDLDPASIRIINPADSSYYTPYVETLYELRKAKNVNMEMARDLMTDVSYFGTMMVYKGDADGMVSGAVHTTQHTIRPALQFIKTRPGVSIVSSVFFMCLPERVAVFGDCAVNPNPTAPQLAEIAISSAESSARFGIEPRIAMLSYSSGSSGEGEDVERVREATLLVRQKRPDLKIEGPIQYDAAVDPLVGKQKMPGSEVAGRASVLIFPDLNTGNNTYKAVQRETGALAIGPMLQGLNKPINDLSRGCTVDDIFNTVVITAIQCQDNATAAV</sequence>
<comment type="catalytic activity">
    <reaction evidence="12">
        <text>acetyl-CoA + phosphate = acetyl phosphate + CoA</text>
        <dbReference type="Rhea" id="RHEA:19521"/>
        <dbReference type="ChEBI" id="CHEBI:22191"/>
        <dbReference type="ChEBI" id="CHEBI:43474"/>
        <dbReference type="ChEBI" id="CHEBI:57287"/>
        <dbReference type="ChEBI" id="CHEBI:57288"/>
        <dbReference type="EC" id="2.3.1.8"/>
    </reaction>
</comment>
<dbReference type="EC" id="2.3.1.8" evidence="6 12"/>
<comment type="domain">
    <text evidence="12">The N-terminal region seems to be important for proper quaternary structure. The C-terminal region contains the substrate-binding site.</text>
</comment>
<dbReference type="InterPro" id="IPR002505">
    <property type="entry name" value="PTA_PTB"/>
</dbReference>
<dbReference type="SUPFAM" id="SSF52540">
    <property type="entry name" value="P-loop containing nucleoside triphosphate hydrolases"/>
    <property type="match status" value="1"/>
</dbReference>
<feature type="domain" description="DRTGG" evidence="14">
    <location>
        <begin position="215"/>
        <end position="326"/>
    </location>
</feature>
<organism evidence="15 16">
    <name type="scientific">Dawidia cretensis</name>
    <dbReference type="NCBI Taxonomy" id="2782350"/>
    <lineage>
        <taxon>Bacteria</taxon>
        <taxon>Pseudomonadati</taxon>
        <taxon>Bacteroidota</taxon>
        <taxon>Cytophagia</taxon>
        <taxon>Cytophagales</taxon>
        <taxon>Chryseotaleaceae</taxon>
        <taxon>Dawidia</taxon>
    </lineage>
</organism>
<keyword evidence="8 12" id="KW-0963">Cytoplasm</keyword>
<name>A0AAP2E2P7_9BACT</name>
<dbReference type="Gene3D" id="3.40.50.10950">
    <property type="match status" value="1"/>
</dbReference>
<evidence type="ECO:0000256" key="5">
    <source>
        <dbReference type="ARBA" id="ARBA00011643"/>
    </source>
</evidence>
<dbReference type="NCBIfam" id="NF004167">
    <property type="entry name" value="PRK05632.1"/>
    <property type="match status" value="1"/>
</dbReference>
<evidence type="ECO:0000256" key="6">
    <source>
        <dbReference type="ARBA" id="ARBA00012707"/>
    </source>
</evidence>
<dbReference type="Proteomes" id="UP001319080">
    <property type="component" value="Unassembled WGS sequence"/>
</dbReference>
<comment type="caution">
    <text evidence="15">The sequence shown here is derived from an EMBL/GenBank/DDBJ whole genome shotgun (WGS) entry which is preliminary data.</text>
</comment>
<dbReference type="EMBL" id="JAHESE010000046">
    <property type="protein sequence ID" value="MBT1711980.1"/>
    <property type="molecule type" value="Genomic_DNA"/>
</dbReference>
<dbReference type="InterPro" id="IPR016475">
    <property type="entry name" value="P-Actrans_bac"/>
</dbReference>
<dbReference type="PANTHER" id="PTHR43356">
    <property type="entry name" value="PHOSPHATE ACETYLTRANSFERASE"/>
    <property type="match status" value="1"/>
</dbReference>
<comment type="subunit">
    <text evidence="5">Homohexamer.</text>
</comment>
<dbReference type="InterPro" id="IPR050500">
    <property type="entry name" value="Phos_Acetyltrans/Butyryltrans"/>
</dbReference>